<feature type="region of interest" description="Disordered" evidence="7">
    <location>
        <begin position="316"/>
        <end position="479"/>
    </location>
</feature>
<evidence type="ECO:0000256" key="2">
    <source>
        <dbReference type="ARBA" id="ARBA00022723"/>
    </source>
</evidence>
<dbReference type="Pfam" id="PF00320">
    <property type="entry name" value="GATA"/>
    <property type="match status" value="2"/>
</dbReference>
<evidence type="ECO:0000256" key="3">
    <source>
        <dbReference type="ARBA" id="ARBA00022771"/>
    </source>
</evidence>
<dbReference type="PROSITE" id="PS00344">
    <property type="entry name" value="GATA_ZN_FINGER_1"/>
    <property type="match status" value="2"/>
</dbReference>
<dbReference type="GO" id="GO:0008270">
    <property type="term" value="F:zinc ion binding"/>
    <property type="evidence" value="ECO:0007669"/>
    <property type="project" value="UniProtKB-KW"/>
</dbReference>
<protein>
    <recommendedName>
        <fullName evidence="8">GATA-type domain-containing protein</fullName>
    </recommendedName>
</protein>
<evidence type="ECO:0000313" key="10">
    <source>
        <dbReference type="Proteomes" id="UP001221142"/>
    </source>
</evidence>
<evidence type="ECO:0000256" key="5">
    <source>
        <dbReference type="ARBA" id="ARBA00023242"/>
    </source>
</evidence>
<dbReference type="EMBL" id="JARKIF010000047">
    <property type="protein sequence ID" value="KAJ7607909.1"/>
    <property type="molecule type" value="Genomic_DNA"/>
</dbReference>
<dbReference type="InterPro" id="IPR000679">
    <property type="entry name" value="Znf_GATA"/>
</dbReference>
<feature type="compositionally biased region" description="Basic and acidic residues" evidence="7">
    <location>
        <begin position="570"/>
        <end position="581"/>
    </location>
</feature>
<evidence type="ECO:0000313" key="9">
    <source>
        <dbReference type="EMBL" id="KAJ7607909.1"/>
    </source>
</evidence>
<keyword evidence="5" id="KW-0539">Nucleus</keyword>
<feature type="region of interest" description="Disordered" evidence="7">
    <location>
        <begin position="552"/>
        <end position="595"/>
    </location>
</feature>
<feature type="region of interest" description="Disordered" evidence="7">
    <location>
        <begin position="94"/>
        <end position="132"/>
    </location>
</feature>
<keyword evidence="2" id="KW-0479">Metal-binding</keyword>
<dbReference type="PRINTS" id="PR00619">
    <property type="entry name" value="GATAZNFINGER"/>
</dbReference>
<dbReference type="Gene3D" id="3.30.50.10">
    <property type="entry name" value="Erythroid Transcription Factor GATA-1, subunit A"/>
    <property type="match status" value="2"/>
</dbReference>
<evidence type="ECO:0000256" key="4">
    <source>
        <dbReference type="ARBA" id="ARBA00022833"/>
    </source>
</evidence>
<evidence type="ECO:0000256" key="7">
    <source>
        <dbReference type="SAM" id="MobiDB-lite"/>
    </source>
</evidence>
<dbReference type="FunFam" id="3.30.50.10:FF:000007">
    <property type="entry name" value="Nitrogen regulatory AreA, N-terminal"/>
    <property type="match status" value="1"/>
</dbReference>
<dbReference type="SUPFAM" id="SSF57716">
    <property type="entry name" value="Glucocorticoid receptor-like (DNA-binding domain)"/>
    <property type="match status" value="2"/>
</dbReference>
<feature type="region of interest" description="Disordered" evidence="7">
    <location>
        <begin position="172"/>
        <end position="267"/>
    </location>
</feature>
<dbReference type="PANTHER" id="PTHR10071:SF281">
    <property type="entry name" value="BOX A-BINDING FACTOR-RELATED"/>
    <property type="match status" value="1"/>
</dbReference>
<dbReference type="SMART" id="SM00401">
    <property type="entry name" value="ZnF_GATA"/>
    <property type="match status" value="2"/>
</dbReference>
<dbReference type="AlphaFoldDB" id="A0AAD7B2K5"/>
<evidence type="ECO:0000256" key="6">
    <source>
        <dbReference type="PROSITE-ProRule" id="PRU00094"/>
    </source>
</evidence>
<gene>
    <name evidence="9" type="ORF">FB45DRAFT_947231</name>
</gene>
<proteinExistence type="predicted"/>
<dbReference type="PROSITE" id="PS50114">
    <property type="entry name" value="GATA_ZN_FINGER_2"/>
    <property type="match status" value="2"/>
</dbReference>
<reference evidence="9" key="1">
    <citation type="submission" date="2023-03" db="EMBL/GenBank/DDBJ databases">
        <title>Massive genome expansion in bonnet fungi (Mycena s.s.) driven by repeated elements and novel gene families across ecological guilds.</title>
        <authorList>
            <consortium name="Lawrence Berkeley National Laboratory"/>
            <person name="Harder C.B."/>
            <person name="Miyauchi S."/>
            <person name="Viragh M."/>
            <person name="Kuo A."/>
            <person name="Thoen E."/>
            <person name="Andreopoulos B."/>
            <person name="Lu D."/>
            <person name="Skrede I."/>
            <person name="Drula E."/>
            <person name="Henrissat B."/>
            <person name="Morin E."/>
            <person name="Kohler A."/>
            <person name="Barry K."/>
            <person name="LaButti K."/>
            <person name="Morin E."/>
            <person name="Salamov A."/>
            <person name="Lipzen A."/>
            <person name="Mereny Z."/>
            <person name="Hegedus B."/>
            <person name="Baldrian P."/>
            <person name="Stursova M."/>
            <person name="Weitz H."/>
            <person name="Taylor A."/>
            <person name="Grigoriev I.V."/>
            <person name="Nagy L.G."/>
            <person name="Martin F."/>
            <person name="Kauserud H."/>
        </authorList>
    </citation>
    <scope>NUCLEOTIDE SEQUENCE</scope>
    <source>
        <strain evidence="9">9284</strain>
    </source>
</reference>
<feature type="compositionally biased region" description="Low complexity" evidence="7">
    <location>
        <begin position="233"/>
        <end position="252"/>
    </location>
</feature>
<feature type="domain" description="GATA-type" evidence="8">
    <location>
        <begin position="273"/>
        <end position="326"/>
    </location>
</feature>
<feature type="compositionally biased region" description="Low complexity" evidence="7">
    <location>
        <begin position="357"/>
        <end position="368"/>
    </location>
</feature>
<dbReference type="InterPro" id="IPR039355">
    <property type="entry name" value="Transcription_factor_GATA"/>
</dbReference>
<accession>A0AAD7B2K5</accession>
<feature type="compositionally biased region" description="Basic and acidic residues" evidence="7">
    <location>
        <begin position="399"/>
        <end position="420"/>
    </location>
</feature>
<keyword evidence="10" id="KW-1185">Reference proteome</keyword>
<feature type="compositionally biased region" description="Low complexity" evidence="7">
    <location>
        <begin position="450"/>
        <end position="468"/>
    </location>
</feature>
<dbReference type="GO" id="GO:0000978">
    <property type="term" value="F:RNA polymerase II cis-regulatory region sequence-specific DNA binding"/>
    <property type="evidence" value="ECO:0007669"/>
    <property type="project" value="TreeGrafter"/>
</dbReference>
<dbReference type="CDD" id="cd00202">
    <property type="entry name" value="ZnF_GATA"/>
    <property type="match status" value="2"/>
</dbReference>
<keyword evidence="4" id="KW-0862">Zinc</keyword>
<dbReference type="GO" id="GO:0000122">
    <property type="term" value="P:negative regulation of transcription by RNA polymerase II"/>
    <property type="evidence" value="ECO:0007669"/>
    <property type="project" value="TreeGrafter"/>
</dbReference>
<dbReference type="GO" id="GO:0000981">
    <property type="term" value="F:DNA-binding transcription factor activity, RNA polymerase II-specific"/>
    <property type="evidence" value="ECO:0007669"/>
    <property type="project" value="TreeGrafter"/>
</dbReference>
<feature type="region of interest" description="Disordered" evidence="7">
    <location>
        <begin position="1"/>
        <end position="58"/>
    </location>
</feature>
<sequence length="595" mass="61487">MSMLEAHRPRLPTPEYYPTPQKTPSANGARKPTSPTGPGEFTFAAAPSTTTSTAMPPARVPCINCQTLETPLWRRTPEGNPICNACGLYQKSRNMPRPAPAARSPATAQSPQSTSPVPANAPNPVTPGTTGLPGTCPGDGNCDGTGGTSACRGCPTLNNMVKFAAAAAAASNGNTSDEPASMRQILNPTPPPAASVNGMQVLAEAGEQRMASAGSPGSTGNAAGSPPPQPPVASKGPSSSNSGSGAPNGNATAPPPPPAEPAAPAAASAPAGKINALSCGNCGTSTTPLWRRDDVGNNICNACGLYFKLHGTHRPTSMKKTVIKRRKRVPAAGASENAMSDQAAAEALVAVGQRSRASAASSPHAGSPHPHPDEDAEDAPRRKRARRKAPSAAAANAEEEQREREREERDRESRERDRKHTWYPGAHHTGPFDLPPLERGFPPFQGAGTPGYAGRSASAGSGSVPPSRGGAGSPAGGASASAGYNLPPVRSAAAGYYTAGGAGQHEGSGTGVPTVEELERHYFQLHEQRRKTEELMRETERMMGAVRRTLDEMRGTAMDTSGANGVEIVPLRERERGRSREGVPAANVWPVSNDA</sequence>
<feature type="compositionally biased region" description="Low complexity" evidence="7">
    <location>
        <begin position="41"/>
        <end position="57"/>
    </location>
</feature>
<name>A0AAD7B2K5_9AGAR</name>
<organism evidence="9 10">
    <name type="scientific">Roridomyces roridus</name>
    <dbReference type="NCBI Taxonomy" id="1738132"/>
    <lineage>
        <taxon>Eukaryota</taxon>
        <taxon>Fungi</taxon>
        <taxon>Dikarya</taxon>
        <taxon>Basidiomycota</taxon>
        <taxon>Agaricomycotina</taxon>
        <taxon>Agaricomycetes</taxon>
        <taxon>Agaricomycetidae</taxon>
        <taxon>Agaricales</taxon>
        <taxon>Marasmiineae</taxon>
        <taxon>Mycenaceae</taxon>
        <taxon>Roridomyces</taxon>
    </lineage>
</organism>
<keyword evidence="3 6" id="KW-0863">Zinc-finger</keyword>
<comment type="caution">
    <text evidence="9">The sequence shown here is derived from an EMBL/GenBank/DDBJ whole genome shotgun (WGS) entry which is preliminary data.</text>
</comment>
<evidence type="ECO:0000256" key="1">
    <source>
        <dbReference type="ARBA" id="ARBA00004123"/>
    </source>
</evidence>
<feature type="compositionally biased region" description="Low complexity" evidence="7">
    <location>
        <begin position="100"/>
        <end position="118"/>
    </location>
</feature>
<feature type="domain" description="GATA-type" evidence="8">
    <location>
        <begin position="62"/>
        <end position="111"/>
    </location>
</feature>
<evidence type="ECO:0000259" key="8">
    <source>
        <dbReference type="PROSITE" id="PS50114"/>
    </source>
</evidence>
<feature type="compositionally biased region" description="Basic residues" evidence="7">
    <location>
        <begin position="316"/>
        <end position="329"/>
    </location>
</feature>
<dbReference type="GO" id="GO:0045944">
    <property type="term" value="P:positive regulation of transcription by RNA polymerase II"/>
    <property type="evidence" value="ECO:0007669"/>
    <property type="project" value="TreeGrafter"/>
</dbReference>
<dbReference type="Proteomes" id="UP001221142">
    <property type="component" value="Unassembled WGS sequence"/>
</dbReference>
<dbReference type="InterPro" id="IPR013088">
    <property type="entry name" value="Znf_NHR/GATA"/>
</dbReference>
<comment type="subcellular location">
    <subcellularLocation>
        <location evidence="1">Nucleus</location>
    </subcellularLocation>
</comment>
<dbReference type="GO" id="GO:0005634">
    <property type="term" value="C:nucleus"/>
    <property type="evidence" value="ECO:0007669"/>
    <property type="project" value="UniProtKB-SubCell"/>
</dbReference>
<dbReference type="PANTHER" id="PTHR10071">
    <property type="entry name" value="TRANSCRIPTION FACTOR GATA FAMILY MEMBER"/>
    <property type="match status" value="1"/>
</dbReference>